<dbReference type="SUPFAM" id="SSF55729">
    <property type="entry name" value="Acyl-CoA N-acyltransferases (Nat)"/>
    <property type="match status" value="1"/>
</dbReference>
<dbReference type="RefSeq" id="WP_058442373.1">
    <property type="nucleotide sequence ID" value="NZ_CAAAHU010000026.1"/>
</dbReference>
<evidence type="ECO:0000313" key="5">
    <source>
        <dbReference type="Proteomes" id="UP000054742"/>
    </source>
</evidence>
<dbReference type="EMBL" id="LNXV01000033">
    <property type="protein sequence ID" value="KTC78095.1"/>
    <property type="molecule type" value="Genomic_DNA"/>
</dbReference>
<dbReference type="OrthoDB" id="5637934at2"/>
<keyword evidence="5" id="KW-1185">Reference proteome</keyword>
<dbReference type="PROSITE" id="PS51186">
    <property type="entry name" value="GNAT"/>
    <property type="match status" value="1"/>
</dbReference>
<dbReference type="InterPro" id="IPR016181">
    <property type="entry name" value="Acyl_CoA_acyltransferase"/>
</dbReference>
<evidence type="ECO:0000256" key="2">
    <source>
        <dbReference type="ARBA" id="ARBA00023315"/>
    </source>
</evidence>
<dbReference type="AlphaFoldDB" id="A0A0W0S3H8"/>
<evidence type="ECO:0000256" key="1">
    <source>
        <dbReference type="ARBA" id="ARBA00022679"/>
    </source>
</evidence>
<evidence type="ECO:0000259" key="3">
    <source>
        <dbReference type="PROSITE" id="PS51186"/>
    </source>
</evidence>
<proteinExistence type="predicted"/>
<dbReference type="STRING" id="29422.Lbru_2387"/>
<dbReference type="PANTHER" id="PTHR43420">
    <property type="entry name" value="ACETYLTRANSFERASE"/>
    <property type="match status" value="1"/>
</dbReference>
<dbReference type="InterPro" id="IPR000182">
    <property type="entry name" value="GNAT_dom"/>
</dbReference>
<dbReference type="Gene3D" id="3.40.630.30">
    <property type="match status" value="1"/>
</dbReference>
<dbReference type="CDD" id="cd04301">
    <property type="entry name" value="NAT_SF"/>
    <property type="match status" value="1"/>
</dbReference>
<reference evidence="4 5" key="1">
    <citation type="submission" date="2015-11" db="EMBL/GenBank/DDBJ databases">
        <title>Genomic analysis of 38 Legionella species identifies large and diverse effector repertoires.</title>
        <authorList>
            <person name="Burstein D."/>
            <person name="Amaro F."/>
            <person name="Zusman T."/>
            <person name="Lifshitz Z."/>
            <person name="Cohen O."/>
            <person name="Gilbert J.A."/>
            <person name="Pupko T."/>
            <person name="Shuman H.A."/>
            <person name="Segal G."/>
        </authorList>
    </citation>
    <scope>NUCLEOTIDE SEQUENCE [LARGE SCALE GENOMIC DNA]</scope>
    <source>
        <strain evidence="4 5">ATCC 43878</strain>
    </source>
</reference>
<name>A0A0W0S3H8_9GAMM</name>
<evidence type="ECO:0000313" key="4">
    <source>
        <dbReference type="EMBL" id="KTC78095.1"/>
    </source>
</evidence>
<dbReference type="Proteomes" id="UP000054742">
    <property type="component" value="Unassembled WGS sequence"/>
</dbReference>
<organism evidence="4 5">
    <name type="scientific">Legionella brunensis</name>
    <dbReference type="NCBI Taxonomy" id="29422"/>
    <lineage>
        <taxon>Bacteria</taxon>
        <taxon>Pseudomonadati</taxon>
        <taxon>Pseudomonadota</taxon>
        <taxon>Gammaproteobacteria</taxon>
        <taxon>Legionellales</taxon>
        <taxon>Legionellaceae</taxon>
        <taxon>Legionella</taxon>
    </lineage>
</organism>
<dbReference type="PATRIC" id="fig|29422.6.peg.2539"/>
<keyword evidence="2" id="KW-0012">Acyltransferase</keyword>
<keyword evidence="1 4" id="KW-0808">Transferase</keyword>
<feature type="domain" description="N-acetyltransferase" evidence="3">
    <location>
        <begin position="119"/>
        <end position="259"/>
    </location>
</feature>
<protein>
    <submittedName>
        <fullName evidence="4">GNAT family acetyltransferase</fullName>
    </submittedName>
</protein>
<dbReference type="Pfam" id="PF00583">
    <property type="entry name" value="Acetyltransf_1"/>
    <property type="match status" value="1"/>
</dbReference>
<dbReference type="GO" id="GO:0016747">
    <property type="term" value="F:acyltransferase activity, transferring groups other than amino-acyl groups"/>
    <property type="evidence" value="ECO:0007669"/>
    <property type="project" value="InterPro"/>
</dbReference>
<sequence length="261" mass="30431">MNPQLLRYFYECEDYFFRSVSKECTIFNDQAIIYMTGVPVASLNFVVLHKQVHNLNDFFIQCDQFFANQKLPWAAVISTHYLEHSIEDYLQSIEFEASENAIPMFLDLNHISFTPNQSLLIKETDTNLNDWMFPLVEAFHSTQELTTLYQHTHEHALAKKARLRHLTLYIDDKPLSSLTLSFHNNLARIDDFGTLPAYQNKGYGTYLLSYALEKVKGQGAEFCFLEAAESSLSLYEKMGFKSLFKRKYLWDFLIKNNAIKP</sequence>
<dbReference type="InterPro" id="IPR050680">
    <property type="entry name" value="YpeA/RimI_acetyltransf"/>
</dbReference>
<gene>
    <name evidence="4" type="ORF">Lbru_2387</name>
</gene>
<comment type="caution">
    <text evidence="4">The sequence shown here is derived from an EMBL/GenBank/DDBJ whole genome shotgun (WGS) entry which is preliminary data.</text>
</comment>
<accession>A0A0W0S3H8</accession>